<protein>
    <recommendedName>
        <fullName evidence="4">ABC-2 type transport system permease protein</fullName>
    </recommendedName>
</protein>
<evidence type="ECO:0000256" key="1">
    <source>
        <dbReference type="SAM" id="Phobius"/>
    </source>
</evidence>
<feature type="transmembrane region" description="Helical" evidence="1">
    <location>
        <begin position="188"/>
        <end position="207"/>
    </location>
</feature>
<evidence type="ECO:0000313" key="2">
    <source>
        <dbReference type="EMBL" id="GGI04838.1"/>
    </source>
</evidence>
<sequence>MSLAVFRAELLKLRTTRTPWIIAAVALAGMALTQVLHLVLPRTLSALASMEGSGLSVGVQAPPEMSADLVPELTALTDLGSADAQRGMLDLLGNGAGGAGSSGVTALCMLLLGVLAVTTDFRTGGIVPTALVVPDRLRVLAGKAGATAVVALLTGAALALLTVVGLVLAVATTPGATLALGPGEALAVWGRGLVVLVLLTWLGLAVGTLVRGQVAAIVVVASLALVEPLVQAAALILSGGTSAVTSWLPLTLGSLASTGQGAADLLGGSSPVGALPALAGLAAWAAAGLAVAAVVFRRRDLA</sequence>
<keyword evidence="1" id="KW-1133">Transmembrane helix</keyword>
<dbReference type="RefSeq" id="WP_188521884.1">
    <property type="nucleotide sequence ID" value="NZ_BMDG01000001.1"/>
</dbReference>
<organism evidence="2 3">
    <name type="scientific">Isoptericola cucumis</name>
    <dbReference type="NCBI Taxonomy" id="1776856"/>
    <lineage>
        <taxon>Bacteria</taxon>
        <taxon>Bacillati</taxon>
        <taxon>Actinomycetota</taxon>
        <taxon>Actinomycetes</taxon>
        <taxon>Micrococcales</taxon>
        <taxon>Promicromonosporaceae</taxon>
        <taxon>Isoptericola</taxon>
    </lineage>
</organism>
<keyword evidence="1" id="KW-0472">Membrane</keyword>
<comment type="caution">
    <text evidence="2">The sequence shown here is derived from an EMBL/GenBank/DDBJ whole genome shotgun (WGS) entry which is preliminary data.</text>
</comment>
<proteinExistence type="predicted"/>
<feature type="transmembrane region" description="Helical" evidence="1">
    <location>
        <begin position="214"/>
        <end position="237"/>
    </location>
</feature>
<feature type="transmembrane region" description="Helical" evidence="1">
    <location>
        <begin position="20"/>
        <end position="40"/>
    </location>
</feature>
<gene>
    <name evidence="2" type="ORF">GCM10007368_03160</name>
</gene>
<dbReference type="EMBL" id="BMDG01000001">
    <property type="protein sequence ID" value="GGI04838.1"/>
    <property type="molecule type" value="Genomic_DNA"/>
</dbReference>
<dbReference type="Proteomes" id="UP000632535">
    <property type="component" value="Unassembled WGS sequence"/>
</dbReference>
<name>A0ABQ2B2A1_9MICO</name>
<reference evidence="3" key="1">
    <citation type="journal article" date="2019" name="Int. J. Syst. Evol. Microbiol.">
        <title>The Global Catalogue of Microorganisms (GCM) 10K type strain sequencing project: providing services to taxonomists for standard genome sequencing and annotation.</title>
        <authorList>
            <consortium name="The Broad Institute Genomics Platform"/>
            <consortium name="The Broad Institute Genome Sequencing Center for Infectious Disease"/>
            <person name="Wu L."/>
            <person name="Ma J."/>
        </authorList>
    </citation>
    <scope>NUCLEOTIDE SEQUENCE [LARGE SCALE GENOMIC DNA]</scope>
    <source>
        <strain evidence="3">CCM 8653</strain>
    </source>
</reference>
<feature type="transmembrane region" description="Helical" evidence="1">
    <location>
        <begin position="146"/>
        <end position="168"/>
    </location>
</feature>
<keyword evidence="1" id="KW-0812">Transmembrane</keyword>
<evidence type="ECO:0008006" key="4">
    <source>
        <dbReference type="Google" id="ProtNLM"/>
    </source>
</evidence>
<evidence type="ECO:0000313" key="3">
    <source>
        <dbReference type="Proteomes" id="UP000632535"/>
    </source>
</evidence>
<keyword evidence="3" id="KW-1185">Reference proteome</keyword>
<accession>A0ABQ2B2A1</accession>
<feature type="transmembrane region" description="Helical" evidence="1">
    <location>
        <begin position="274"/>
        <end position="296"/>
    </location>
</feature>